<dbReference type="InterPro" id="IPR038765">
    <property type="entry name" value="Papain-like_cys_pep_sf"/>
</dbReference>
<dbReference type="PANTHER" id="PTHR33490">
    <property type="entry name" value="BLR5614 PROTEIN-RELATED"/>
    <property type="match status" value="1"/>
</dbReference>
<evidence type="ECO:0000313" key="3">
    <source>
        <dbReference type="EMBL" id="KNY28463.1"/>
    </source>
</evidence>
<keyword evidence="4" id="KW-1185">Reference proteome</keyword>
<dbReference type="Proteomes" id="UP000036923">
    <property type="component" value="Unassembled WGS sequence"/>
</dbReference>
<gene>
    <name evidence="3" type="ORF">Bccel_3737</name>
</gene>
<dbReference type="PANTHER" id="PTHR33490:SF3">
    <property type="entry name" value="CONSERVED INTEGRAL MEMBRANE PROTEIN"/>
    <property type="match status" value="1"/>
</dbReference>
<comment type="caution">
    <text evidence="3">The sequence shown here is derived from an EMBL/GenBank/DDBJ whole genome shotgun (WGS) entry which is preliminary data.</text>
</comment>
<proteinExistence type="predicted"/>
<reference evidence="4" key="1">
    <citation type="submission" date="2015-07" db="EMBL/GenBank/DDBJ databases">
        <title>Near-Complete Genome Sequence of the Cellulolytic Bacterium Bacteroides (Pseudobacteroides) cellulosolvens ATCC 35603.</title>
        <authorList>
            <person name="Dassa B."/>
            <person name="Utturkar S.M."/>
            <person name="Klingeman D.M."/>
            <person name="Hurt R.A."/>
            <person name="Keller M."/>
            <person name="Xu J."/>
            <person name="Reddy Y.H.K."/>
            <person name="Borovok I."/>
            <person name="Grinberg I.R."/>
            <person name="Lamed R."/>
            <person name="Zhivin O."/>
            <person name="Bayer E.A."/>
            <person name="Brown S.D."/>
        </authorList>
    </citation>
    <scope>NUCLEOTIDE SEQUENCE [LARGE SCALE GENOMIC DNA]</scope>
    <source>
        <strain evidence="4">DSM 2933</strain>
    </source>
</reference>
<dbReference type="SUPFAM" id="SSF54001">
    <property type="entry name" value="Cysteine proteinases"/>
    <property type="match status" value="1"/>
</dbReference>
<evidence type="ECO:0000313" key="4">
    <source>
        <dbReference type="Proteomes" id="UP000036923"/>
    </source>
</evidence>
<dbReference type="Pfam" id="PF01841">
    <property type="entry name" value="Transglut_core"/>
    <property type="match status" value="1"/>
</dbReference>
<dbReference type="Gene3D" id="3.10.620.30">
    <property type="match status" value="1"/>
</dbReference>
<dbReference type="AlphaFoldDB" id="A0A0L6JRQ1"/>
<dbReference type="RefSeq" id="WP_036938863.1">
    <property type="nucleotide sequence ID" value="NZ_JQKC01000007.1"/>
</dbReference>
<name>A0A0L6JRQ1_9FIRM</name>
<accession>A0A0L6JRQ1</accession>
<dbReference type="InterPro" id="IPR002931">
    <property type="entry name" value="Transglutaminase-like"/>
</dbReference>
<feature type="chain" id="PRO_5038368317" evidence="1">
    <location>
        <begin position="28"/>
        <end position="280"/>
    </location>
</feature>
<protein>
    <submittedName>
        <fullName evidence="3">Transglutaminase domain-containing protein</fullName>
    </submittedName>
</protein>
<dbReference type="SMART" id="SM00460">
    <property type="entry name" value="TGc"/>
    <property type="match status" value="1"/>
</dbReference>
<evidence type="ECO:0000259" key="2">
    <source>
        <dbReference type="SMART" id="SM00460"/>
    </source>
</evidence>
<sequence length="280" mass="32541" precursor="true">MNRLIKFFLILTITSLFSVTPFQVSNADEPSLIVENGVSLINIPSQVDGKISISGQTTKQKIKALIIKDTYQEWFDIDLENGKFNEDIWLTEGKGQYDVNIMVNLEDRKYTYGPKIHVENVSEVNRFLVPTKDVESNDPAISDLAKRLTRLSKTDRDKARNIYNWITRNIKYDYDKYRRQLANDYTDIYGATNTFKTKKGVCYDFSTLFAAMSRSIGLEAKVIRGNYVSGKRQEYHAWNEIHLKDEGKWIKLDSTFGYALNKNYFDNKDFDDDHVKIDEM</sequence>
<feature type="domain" description="Transglutaminase-like" evidence="2">
    <location>
        <begin position="194"/>
        <end position="256"/>
    </location>
</feature>
<feature type="signal peptide" evidence="1">
    <location>
        <begin position="1"/>
        <end position="27"/>
    </location>
</feature>
<dbReference type="EMBL" id="LGTC01000001">
    <property type="protein sequence ID" value="KNY28463.1"/>
    <property type="molecule type" value="Genomic_DNA"/>
</dbReference>
<keyword evidence="1" id="KW-0732">Signal</keyword>
<dbReference type="OrthoDB" id="9788327at2"/>
<evidence type="ECO:0000256" key="1">
    <source>
        <dbReference type="SAM" id="SignalP"/>
    </source>
</evidence>
<organism evidence="3 4">
    <name type="scientific">Pseudobacteroides cellulosolvens ATCC 35603 = DSM 2933</name>
    <dbReference type="NCBI Taxonomy" id="398512"/>
    <lineage>
        <taxon>Bacteria</taxon>
        <taxon>Bacillati</taxon>
        <taxon>Bacillota</taxon>
        <taxon>Clostridia</taxon>
        <taxon>Eubacteriales</taxon>
        <taxon>Oscillospiraceae</taxon>
        <taxon>Pseudobacteroides</taxon>
    </lineage>
</organism>
<dbReference type="eggNOG" id="COG1305">
    <property type="taxonomic scope" value="Bacteria"/>
</dbReference>